<gene>
    <name evidence="2" type="ORF">DAEQUDRAFT_736868</name>
</gene>
<reference evidence="2 3" key="1">
    <citation type="journal article" date="2016" name="Mol. Biol. Evol.">
        <title>Comparative Genomics of Early-Diverging Mushroom-Forming Fungi Provides Insights into the Origins of Lignocellulose Decay Capabilities.</title>
        <authorList>
            <person name="Nagy L.G."/>
            <person name="Riley R."/>
            <person name="Tritt A."/>
            <person name="Adam C."/>
            <person name="Daum C."/>
            <person name="Floudas D."/>
            <person name="Sun H."/>
            <person name="Yadav J.S."/>
            <person name="Pangilinan J."/>
            <person name="Larsson K.H."/>
            <person name="Matsuura K."/>
            <person name="Barry K."/>
            <person name="Labutti K."/>
            <person name="Kuo R."/>
            <person name="Ohm R.A."/>
            <person name="Bhattacharya S.S."/>
            <person name="Shirouzu T."/>
            <person name="Yoshinaga Y."/>
            <person name="Martin F.M."/>
            <person name="Grigoriev I.V."/>
            <person name="Hibbett D.S."/>
        </authorList>
    </citation>
    <scope>NUCLEOTIDE SEQUENCE [LARGE SCALE GENOMIC DNA]</scope>
    <source>
        <strain evidence="2 3">L-15889</strain>
    </source>
</reference>
<evidence type="ECO:0000313" key="2">
    <source>
        <dbReference type="EMBL" id="KZT71378.1"/>
    </source>
</evidence>
<evidence type="ECO:0000313" key="3">
    <source>
        <dbReference type="Proteomes" id="UP000076727"/>
    </source>
</evidence>
<keyword evidence="3" id="KW-1185">Reference proteome</keyword>
<dbReference type="Proteomes" id="UP000076727">
    <property type="component" value="Unassembled WGS sequence"/>
</dbReference>
<protein>
    <submittedName>
        <fullName evidence="2">Uncharacterized protein</fullName>
    </submittedName>
</protein>
<dbReference type="OrthoDB" id="2794856at2759"/>
<sequence>MFFPPLATSPTRRPPTTGEQGIPPSYSPRDVLALALSQGVLDELPAHLTRAAYDPNTPVQGLAQLMAALERVGVDFSGARAALASAVTRHCARCHRAYRDRENGPRACVVYHEAADARWDRGGADASRISSCACQGIAATLDAALEKGECYRGWHTDDRAQVDYVSSSAVPCEDNDCWTVKLGLRGV</sequence>
<dbReference type="EMBL" id="KV429046">
    <property type="protein sequence ID" value="KZT71378.1"/>
    <property type="molecule type" value="Genomic_DNA"/>
</dbReference>
<evidence type="ECO:0000256" key="1">
    <source>
        <dbReference type="SAM" id="MobiDB-lite"/>
    </source>
</evidence>
<feature type="region of interest" description="Disordered" evidence="1">
    <location>
        <begin position="1"/>
        <end position="26"/>
    </location>
</feature>
<organism evidence="2 3">
    <name type="scientific">Daedalea quercina L-15889</name>
    <dbReference type="NCBI Taxonomy" id="1314783"/>
    <lineage>
        <taxon>Eukaryota</taxon>
        <taxon>Fungi</taxon>
        <taxon>Dikarya</taxon>
        <taxon>Basidiomycota</taxon>
        <taxon>Agaricomycotina</taxon>
        <taxon>Agaricomycetes</taxon>
        <taxon>Polyporales</taxon>
        <taxon>Fomitopsis</taxon>
    </lineage>
</organism>
<proteinExistence type="predicted"/>
<dbReference type="AlphaFoldDB" id="A0A165S0F5"/>
<accession>A0A165S0F5</accession>
<name>A0A165S0F5_9APHY</name>